<keyword evidence="8" id="KW-1185">Reference proteome</keyword>
<feature type="transmembrane region" description="Helical" evidence="6">
    <location>
        <begin position="85"/>
        <end position="105"/>
    </location>
</feature>
<feature type="transmembrane region" description="Helical" evidence="6">
    <location>
        <begin position="44"/>
        <end position="65"/>
    </location>
</feature>
<dbReference type="Proteomes" id="UP000054481">
    <property type="component" value="Unassembled WGS sequence"/>
</dbReference>
<keyword evidence="3 6" id="KW-0812">Transmembrane</keyword>
<dbReference type="AlphaFoldDB" id="A0A0F7ZQM9"/>
<feature type="transmembrane region" description="Helical" evidence="6">
    <location>
        <begin position="143"/>
        <end position="169"/>
    </location>
</feature>
<evidence type="ECO:0000313" key="8">
    <source>
        <dbReference type="Proteomes" id="UP000054481"/>
    </source>
</evidence>
<gene>
    <name evidence="7" type="ORF">HIM_12463</name>
</gene>
<dbReference type="GO" id="GO:0016020">
    <property type="term" value="C:membrane"/>
    <property type="evidence" value="ECO:0007669"/>
    <property type="project" value="UniProtKB-SubCell"/>
</dbReference>
<dbReference type="Gene3D" id="1.20.1250.20">
    <property type="entry name" value="MFS general substrate transporter like domains"/>
    <property type="match status" value="1"/>
</dbReference>
<name>A0A0F7ZQM9_9HYPO</name>
<dbReference type="PANTHER" id="PTHR43791:SF52">
    <property type="entry name" value="TRANSPORTER, PUTATIVE (AFU_ORTHOLOGUE AFUA_1G11820)-RELATED"/>
    <property type="match status" value="1"/>
</dbReference>
<evidence type="ECO:0000313" key="7">
    <source>
        <dbReference type="EMBL" id="KJZ68143.1"/>
    </source>
</evidence>
<dbReference type="Pfam" id="PF07690">
    <property type="entry name" value="MFS_1"/>
    <property type="match status" value="1"/>
</dbReference>
<feature type="transmembrane region" description="Helical" evidence="6">
    <location>
        <begin position="117"/>
        <end position="137"/>
    </location>
</feature>
<dbReference type="InterPro" id="IPR036259">
    <property type="entry name" value="MFS_trans_sf"/>
</dbReference>
<dbReference type="GO" id="GO:0022857">
    <property type="term" value="F:transmembrane transporter activity"/>
    <property type="evidence" value="ECO:0007669"/>
    <property type="project" value="InterPro"/>
</dbReference>
<sequence>MRASKESAKEPIVAALRVNTNQSHLAGSLNSSDNGIDPKAEQRLLLKLDLIILSIFCAMLAMSYLDRVNIGNARIQGMLEDLDLYGNRFNVALFVYFIPYILLEVPSNMLIKKTRPSLYLSSLMFLWGIINMCMGFVRSYHGLVALRILLGVTEAGFVPGAIYLCSIYYKRDEFQKRVACMPTSATSAG</sequence>
<evidence type="ECO:0000256" key="3">
    <source>
        <dbReference type="ARBA" id="ARBA00022692"/>
    </source>
</evidence>
<organism evidence="7 8">
    <name type="scientific">Hirsutella minnesotensis 3608</name>
    <dbReference type="NCBI Taxonomy" id="1043627"/>
    <lineage>
        <taxon>Eukaryota</taxon>
        <taxon>Fungi</taxon>
        <taxon>Dikarya</taxon>
        <taxon>Ascomycota</taxon>
        <taxon>Pezizomycotina</taxon>
        <taxon>Sordariomycetes</taxon>
        <taxon>Hypocreomycetidae</taxon>
        <taxon>Hypocreales</taxon>
        <taxon>Ophiocordycipitaceae</taxon>
        <taxon>Hirsutella</taxon>
    </lineage>
</organism>
<dbReference type="EMBL" id="KQ031002">
    <property type="protein sequence ID" value="KJZ68143.1"/>
    <property type="molecule type" value="Genomic_DNA"/>
</dbReference>
<reference evidence="7 8" key="1">
    <citation type="journal article" date="2014" name="Genome Biol. Evol.">
        <title>Comparative genomics and transcriptomics analyses reveal divergent lifestyle features of nematode endoparasitic fungus Hirsutella minnesotensis.</title>
        <authorList>
            <person name="Lai Y."/>
            <person name="Liu K."/>
            <person name="Zhang X."/>
            <person name="Zhang X."/>
            <person name="Li K."/>
            <person name="Wang N."/>
            <person name="Shu C."/>
            <person name="Wu Y."/>
            <person name="Wang C."/>
            <person name="Bushley K.E."/>
            <person name="Xiang M."/>
            <person name="Liu X."/>
        </authorList>
    </citation>
    <scope>NUCLEOTIDE SEQUENCE [LARGE SCALE GENOMIC DNA]</scope>
    <source>
        <strain evidence="7 8">3608</strain>
    </source>
</reference>
<proteinExistence type="predicted"/>
<keyword evidence="5 6" id="KW-0472">Membrane</keyword>
<evidence type="ECO:0000256" key="1">
    <source>
        <dbReference type="ARBA" id="ARBA00004141"/>
    </source>
</evidence>
<accession>A0A0F7ZQM9</accession>
<dbReference type="SUPFAM" id="SSF103473">
    <property type="entry name" value="MFS general substrate transporter"/>
    <property type="match status" value="1"/>
</dbReference>
<comment type="subcellular location">
    <subcellularLocation>
        <location evidence="1">Membrane</location>
        <topology evidence="1">Multi-pass membrane protein</topology>
    </subcellularLocation>
</comment>
<evidence type="ECO:0000256" key="2">
    <source>
        <dbReference type="ARBA" id="ARBA00022448"/>
    </source>
</evidence>
<dbReference type="PANTHER" id="PTHR43791">
    <property type="entry name" value="PERMEASE-RELATED"/>
    <property type="match status" value="1"/>
</dbReference>
<keyword evidence="4 6" id="KW-1133">Transmembrane helix</keyword>
<dbReference type="InterPro" id="IPR011701">
    <property type="entry name" value="MFS"/>
</dbReference>
<keyword evidence="2" id="KW-0813">Transport</keyword>
<evidence type="ECO:0008006" key="9">
    <source>
        <dbReference type="Google" id="ProtNLM"/>
    </source>
</evidence>
<evidence type="ECO:0000256" key="4">
    <source>
        <dbReference type="ARBA" id="ARBA00022989"/>
    </source>
</evidence>
<evidence type="ECO:0000256" key="5">
    <source>
        <dbReference type="ARBA" id="ARBA00023136"/>
    </source>
</evidence>
<dbReference type="OrthoDB" id="19923at2759"/>
<protein>
    <recommendedName>
        <fullName evidence="9">Major facilitator superfamily (MFS) profile domain-containing protein</fullName>
    </recommendedName>
</protein>
<evidence type="ECO:0000256" key="6">
    <source>
        <dbReference type="SAM" id="Phobius"/>
    </source>
</evidence>